<dbReference type="EMBL" id="JAAOZC010000005">
    <property type="protein sequence ID" value="NIJ08596.1"/>
    <property type="molecule type" value="Genomic_DNA"/>
</dbReference>
<evidence type="ECO:0000313" key="2">
    <source>
        <dbReference type="Proteomes" id="UP000727456"/>
    </source>
</evidence>
<organism evidence="1 2">
    <name type="scientific">Sphingomonas vulcanisoli</name>
    <dbReference type="NCBI Taxonomy" id="1658060"/>
    <lineage>
        <taxon>Bacteria</taxon>
        <taxon>Pseudomonadati</taxon>
        <taxon>Pseudomonadota</taxon>
        <taxon>Alphaproteobacteria</taxon>
        <taxon>Sphingomonadales</taxon>
        <taxon>Sphingomonadaceae</taxon>
        <taxon>Sphingomonas</taxon>
    </lineage>
</organism>
<name>A0ABX0TSV9_9SPHN</name>
<gene>
    <name evidence="1" type="ORF">FHS31_002217</name>
</gene>
<protein>
    <submittedName>
        <fullName evidence="1">Uncharacterized protein</fullName>
    </submittedName>
</protein>
<proteinExistence type="predicted"/>
<accession>A0ABX0TSV9</accession>
<evidence type="ECO:0000313" key="1">
    <source>
        <dbReference type="EMBL" id="NIJ08596.1"/>
    </source>
</evidence>
<dbReference type="Proteomes" id="UP000727456">
    <property type="component" value="Unassembled WGS sequence"/>
</dbReference>
<keyword evidence="2" id="KW-1185">Reference proteome</keyword>
<sequence length="42" mass="4466">MDGSLSFACPEPVEGLSFSSTQRTKQGFDKLSPSGVAYVGRK</sequence>
<comment type="caution">
    <text evidence="1">The sequence shown here is derived from an EMBL/GenBank/DDBJ whole genome shotgun (WGS) entry which is preliminary data.</text>
</comment>
<reference evidence="1 2" key="1">
    <citation type="submission" date="2020-03" db="EMBL/GenBank/DDBJ databases">
        <title>Genomic Encyclopedia of Type Strains, Phase III (KMG-III): the genomes of soil and plant-associated and newly described type strains.</title>
        <authorList>
            <person name="Whitman W."/>
        </authorList>
    </citation>
    <scope>NUCLEOTIDE SEQUENCE [LARGE SCALE GENOMIC DNA]</scope>
    <source>
        <strain evidence="1 2">CECT 8804</strain>
    </source>
</reference>